<dbReference type="Pfam" id="PF08059">
    <property type="entry name" value="SEP"/>
    <property type="match status" value="1"/>
</dbReference>
<evidence type="ECO:0000256" key="6">
    <source>
        <dbReference type="ARBA" id="ARBA00023212"/>
    </source>
</evidence>
<dbReference type="Gene3D" id="1.10.8.10">
    <property type="entry name" value="DNA helicase RuvA subunit, C-terminal domain"/>
    <property type="match status" value="1"/>
</dbReference>
<evidence type="ECO:0000259" key="10">
    <source>
        <dbReference type="PROSITE" id="PS51399"/>
    </source>
</evidence>
<evidence type="ECO:0000313" key="11">
    <source>
        <dbReference type="EMBL" id="KAF2897153.1"/>
    </source>
</evidence>
<dbReference type="PROSITE" id="PS51399">
    <property type="entry name" value="SEP"/>
    <property type="match status" value="1"/>
</dbReference>
<dbReference type="FunFam" id="1.10.8.10:FF:000020">
    <property type="entry name" value="NSFL1 (p97) cofactor (p47)"/>
    <property type="match status" value="1"/>
</dbReference>
<dbReference type="GO" id="GO:0061025">
    <property type="term" value="P:membrane fusion"/>
    <property type="evidence" value="ECO:0007669"/>
    <property type="project" value="TreeGrafter"/>
</dbReference>
<dbReference type="CDD" id="cd01770">
    <property type="entry name" value="UBX_UBXN2"/>
    <property type="match status" value="1"/>
</dbReference>
<dbReference type="GO" id="GO:0007030">
    <property type="term" value="P:Golgi organization"/>
    <property type="evidence" value="ECO:0007669"/>
    <property type="project" value="TreeGrafter"/>
</dbReference>
<accession>A0A8K0D5U7</accession>
<dbReference type="CDD" id="cd14348">
    <property type="entry name" value="UBA_p47"/>
    <property type="match status" value="1"/>
</dbReference>
<comment type="subcellular location">
    <subcellularLocation>
        <location evidence="2">Cytoplasm</location>
        <location evidence="2">Cytoskeleton</location>
        <location evidence="2">Microtubule organizing center</location>
        <location evidence="2">Centrosome</location>
    </subcellularLocation>
    <subcellularLocation>
        <location evidence="3">Golgi apparatus</location>
    </subcellularLocation>
    <subcellularLocation>
        <location evidence="1">Nucleus</location>
    </subcellularLocation>
</comment>
<dbReference type="PANTHER" id="PTHR23333">
    <property type="entry name" value="UBX DOMAIN CONTAINING PROTEIN"/>
    <property type="match status" value="1"/>
</dbReference>
<comment type="caution">
    <text evidence="11">The sequence shown here is derived from an EMBL/GenBank/DDBJ whole genome shotgun (WGS) entry which is preliminary data.</text>
</comment>
<keyword evidence="12" id="KW-1185">Reference proteome</keyword>
<keyword evidence="7" id="KW-0539">Nucleus</keyword>
<dbReference type="FunFam" id="3.30.420.210:FF:000001">
    <property type="entry name" value="NSFL1 (P97) cofactor (P47)"/>
    <property type="match status" value="1"/>
</dbReference>
<dbReference type="InterPro" id="IPR012989">
    <property type="entry name" value="SEP_domain"/>
</dbReference>
<dbReference type="SUPFAM" id="SSF102848">
    <property type="entry name" value="NSFL1 (p97 ATPase) cofactor p47, SEP domain"/>
    <property type="match status" value="1"/>
</dbReference>
<dbReference type="Pfam" id="PF14555">
    <property type="entry name" value="UBA_4"/>
    <property type="match status" value="1"/>
</dbReference>
<evidence type="ECO:0000256" key="7">
    <source>
        <dbReference type="ARBA" id="ARBA00023242"/>
    </source>
</evidence>
<protein>
    <submittedName>
        <fullName evidence="11">Uncharacterized protein</fullName>
    </submittedName>
</protein>
<dbReference type="GO" id="GO:0005829">
    <property type="term" value="C:cytosol"/>
    <property type="evidence" value="ECO:0007669"/>
    <property type="project" value="TreeGrafter"/>
</dbReference>
<proteinExistence type="predicted"/>
<dbReference type="InterPro" id="IPR036241">
    <property type="entry name" value="NSFL1C_SEP_dom_sf"/>
</dbReference>
<dbReference type="GO" id="GO:0043130">
    <property type="term" value="F:ubiquitin binding"/>
    <property type="evidence" value="ECO:0007669"/>
    <property type="project" value="TreeGrafter"/>
</dbReference>
<dbReference type="GO" id="GO:0031468">
    <property type="term" value="P:nuclear membrane reassembly"/>
    <property type="evidence" value="ECO:0007669"/>
    <property type="project" value="TreeGrafter"/>
</dbReference>
<dbReference type="Gene3D" id="3.10.20.90">
    <property type="entry name" value="Phosphatidylinositol 3-kinase Catalytic Subunit, Chain A, domain 1"/>
    <property type="match status" value="1"/>
</dbReference>
<sequence>MADNNEKLEQFVTVTGVDRERARFYMESSAWQLEVALASFYENDGEIEEPPPTNELADSPTPLETSSTPPPEAAKPKLRSKTTNSKFATIHTMNSSSEDEEEGQAFYAGGSEHSGQQVLGPPKKRDIVSDMFKAVREHGVEILEPSPSGSGGSAFRGTGYKLGQTATDSEAVPGAPEPQRPEHITLKLWREGFSLDSGELRQYNDPSNRDFLDSIRRGEIPNELRRGSAEVHLAMEDHRMENFKQESDKKATKVFTGQGHTLGSPTPAAVGAPAIQEKDCEVNEARAKQSLGLDATQPTTNIQIRLADGSRLVGQFNHGHTLGQVRSYIIAARPQYETHPFILLSTYPSRELKDTETIAEAGLLNSAIMQKLK</sequence>
<dbReference type="PROSITE" id="PS50033">
    <property type="entry name" value="UBX"/>
    <property type="match status" value="1"/>
</dbReference>
<dbReference type="SUPFAM" id="SSF54236">
    <property type="entry name" value="Ubiquitin-like"/>
    <property type="match status" value="1"/>
</dbReference>
<dbReference type="Gene3D" id="3.30.420.210">
    <property type="entry name" value="SEP domain"/>
    <property type="match status" value="1"/>
</dbReference>
<feature type="domain" description="UBX" evidence="9">
    <location>
        <begin position="295"/>
        <end position="371"/>
    </location>
</feature>
<dbReference type="SMART" id="SM00553">
    <property type="entry name" value="SEP"/>
    <property type="match status" value="1"/>
</dbReference>
<dbReference type="PANTHER" id="PTHR23333:SF20">
    <property type="entry name" value="NSFL1 COFACTOR P47"/>
    <property type="match status" value="1"/>
</dbReference>
<dbReference type="GO" id="GO:0000045">
    <property type="term" value="P:autophagosome assembly"/>
    <property type="evidence" value="ECO:0007669"/>
    <property type="project" value="TreeGrafter"/>
</dbReference>
<dbReference type="GO" id="GO:0005813">
    <property type="term" value="C:centrosome"/>
    <property type="evidence" value="ECO:0007669"/>
    <property type="project" value="UniProtKB-SubCell"/>
</dbReference>
<dbReference type="SMART" id="SM00166">
    <property type="entry name" value="UBX"/>
    <property type="match status" value="1"/>
</dbReference>
<dbReference type="OrthoDB" id="25887at2759"/>
<evidence type="ECO:0000256" key="8">
    <source>
        <dbReference type="SAM" id="MobiDB-lite"/>
    </source>
</evidence>
<dbReference type="InterPro" id="IPR001012">
    <property type="entry name" value="UBX_dom"/>
</dbReference>
<evidence type="ECO:0000313" key="12">
    <source>
        <dbReference type="Proteomes" id="UP000801492"/>
    </source>
</evidence>
<evidence type="ECO:0000259" key="9">
    <source>
        <dbReference type="PROSITE" id="PS50033"/>
    </source>
</evidence>
<dbReference type="GO" id="GO:0005634">
    <property type="term" value="C:nucleus"/>
    <property type="evidence" value="ECO:0007669"/>
    <property type="project" value="UniProtKB-SubCell"/>
</dbReference>
<feature type="compositionally biased region" description="Polar residues" evidence="8">
    <location>
        <begin position="81"/>
        <end position="96"/>
    </location>
</feature>
<dbReference type="Proteomes" id="UP000801492">
    <property type="component" value="Unassembled WGS sequence"/>
</dbReference>
<keyword evidence="5" id="KW-0333">Golgi apparatus</keyword>
<evidence type="ECO:0000256" key="1">
    <source>
        <dbReference type="ARBA" id="ARBA00004123"/>
    </source>
</evidence>
<feature type="region of interest" description="Disordered" evidence="8">
    <location>
        <begin position="42"/>
        <end position="123"/>
    </location>
</feature>
<feature type="domain" description="SEP" evidence="10">
    <location>
        <begin position="181"/>
        <end position="244"/>
    </location>
</feature>
<feature type="region of interest" description="Disordered" evidence="8">
    <location>
        <begin position="142"/>
        <end position="161"/>
    </location>
</feature>
<dbReference type="Pfam" id="PF00789">
    <property type="entry name" value="UBX"/>
    <property type="match status" value="1"/>
</dbReference>
<dbReference type="SUPFAM" id="SSF46934">
    <property type="entry name" value="UBA-like"/>
    <property type="match status" value="1"/>
</dbReference>
<dbReference type="InterPro" id="IPR029071">
    <property type="entry name" value="Ubiquitin-like_domsf"/>
</dbReference>
<organism evidence="11 12">
    <name type="scientific">Ignelater luminosus</name>
    <name type="common">Cucubano</name>
    <name type="synonym">Pyrophorus luminosus</name>
    <dbReference type="NCBI Taxonomy" id="2038154"/>
    <lineage>
        <taxon>Eukaryota</taxon>
        <taxon>Metazoa</taxon>
        <taxon>Ecdysozoa</taxon>
        <taxon>Arthropoda</taxon>
        <taxon>Hexapoda</taxon>
        <taxon>Insecta</taxon>
        <taxon>Pterygota</taxon>
        <taxon>Neoptera</taxon>
        <taxon>Endopterygota</taxon>
        <taxon>Coleoptera</taxon>
        <taxon>Polyphaga</taxon>
        <taxon>Elateriformia</taxon>
        <taxon>Elateroidea</taxon>
        <taxon>Elateridae</taxon>
        <taxon>Agrypninae</taxon>
        <taxon>Pyrophorini</taxon>
        <taxon>Ignelater</taxon>
    </lineage>
</organism>
<evidence type="ECO:0000256" key="3">
    <source>
        <dbReference type="ARBA" id="ARBA00004555"/>
    </source>
</evidence>
<evidence type="ECO:0000256" key="5">
    <source>
        <dbReference type="ARBA" id="ARBA00023034"/>
    </source>
</evidence>
<keyword evidence="4" id="KW-0963">Cytoplasm</keyword>
<name>A0A8K0D5U7_IGNLU</name>
<evidence type="ECO:0000256" key="4">
    <source>
        <dbReference type="ARBA" id="ARBA00022490"/>
    </source>
</evidence>
<dbReference type="GO" id="GO:0043161">
    <property type="term" value="P:proteasome-mediated ubiquitin-dependent protein catabolic process"/>
    <property type="evidence" value="ECO:0007669"/>
    <property type="project" value="TreeGrafter"/>
</dbReference>
<gene>
    <name evidence="11" type="ORF">ILUMI_09019</name>
</gene>
<dbReference type="GO" id="GO:0005794">
    <property type="term" value="C:Golgi apparatus"/>
    <property type="evidence" value="ECO:0007669"/>
    <property type="project" value="UniProtKB-SubCell"/>
</dbReference>
<dbReference type="EMBL" id="VTPC01004445">
    <property type="protein sequence ID" value="KAF2897153.1"/>
    <property type="molecule type" value="Genomic_DNA"/>
</dbReference>
<dbReference type="InterPro" id="IPR009060">
    <property type="entry name" value="UBA-like_sf"/>
</dbReference>
<keyword evidence="6" id="KW-0206">Cytoskeleton</keyword>
<reference evidence="11" key="1">
    <citation type="submission" date="2019-08" db="EMBL/GenBank/DDBJ databases">
        <title>The genome of the North American firefly Photinus pyralis.</title>
        <authorList>
            <consortium name="Photinus pyralis genome working group"/>
            <person name="Fallon T.R."/>
            <person name="Sander Lower S.E."/>
            <person name="Weng J.-K."/>
        </authorList>
    </citation>
    <scope>NUCLEOTIDE SEQUENCE</scope>
    <source>
        <strain evidence="11">TRF0915ILg1</strain>
        <tissue evidence="11">Whole body</tissue>
    </source>
</reference>
<evidence type="ECO:0000256" key="2">
    <source>
        <dbReference type="ARBA" id="ARBA00004300"/>
    </source>
</evidence>
<dbReference type="AlphaFoldDB" id="A0A8K0D5U7"/>